<dbReference type="AlphaFoldDB" id="A0A328BTU4"/>
<organism evidence="2 3">
    <name type="scientific">Hymenobacter edaphi</name>
    <dbReference type="NCBI Taxonomy" id="2211146"/>
    <lineage>
        <taxon>Bacteria</taxon>
        <taxon>Pseudomonadati</taxon>
        <taxon>Bacteroidota</taxon>
        <taxon>Cytophagia</taxon>
        <taxon>Cytophagales</taxon>
        <taxon>Hymenobacteraceae</taxon>
        <taxon>Hymenobacter</taxon>
    </lineage>
</organism>
<feature type="chain" id="PRO_5016361337" evidence="1">
    <location>
        <begin position="22"/>
        <end position="466"/>
    </location>
</feature>
<dbReference type="RefSeq" id="WP_111476687.1">
    <property type="nucleotide sequence ID" value="NZ_QHKM01000001.1"/>
</dbReference>
<accession>A0A328BTU4</accession>
<evidence type="ECO:0000256" key="1">
    <source>
        <dbReference type="SAM" id="SignalP"/>
    </source>
</evidence>
<gene>
    <name evidence="2" type="ORF">DLM85_03605</name>
</gene>
<comment type="caution">
    <text evidence="2">The sequence shown here is derived from an EMBL/GenBank/DDBJ whole genome shotgun (WGS) entry which is preliminary data.</text>
</comment>
<reference evidence="3" key="1">
    <citation type="submission" date="2018-05" db="EMBL/GenBank/DDBJ databases">
        <authorList>
            <person name="Nie L."/>
        </authorList>
    </citation>
    <scope>NUCLEOTIDE SEQUENCE [LARGE SCALE GENOMIC DNA]</scope>
    <source>
        <strain evidence="3">NL</strain>
    </source>
</reference>
<dbReference type="GO" id="GO:0008237">
    <property type="term" value="F:metallopeptidase activity"/>
    <property type="evidence" value="ECO:0007669"/>
    <property type="project" value="InterPro"/>
</dbReference>
<name>A0A328BTU4_9BACT</name>
<proteinExistence type="predicted"/>
<dbReference type="EMBL" id="QHKM01000001">
    <property type="protein sequence ID" value="RAK69951.1"/>
    <property type="molecule type" value="Genomic_DNA"/>
</dbReference>
<keyword evidence="1" id="KW-0732">Signal</keyword>
<evidence type="ECO:0000313" key="3">
    <source>
        <dbReference type="Proteomes" id="UP000248553"/>
    </source>
</evidence>
<dbReference type="InterPro" id="IPR024079">
    <property type="entry name" value="MetalloPept_cat_dom_sf"/>
</dbReference>
<dbReference type="Gene3D" id="3.40.390.10">
    <property type="entry name" value="Collagenase (Catalytic Domain)"/>
    <property type="match status" value="1"/>
</dbReference>
<sequence>MKTRYSLFLLFSLLLSRAALCQTFPVDTLVKTGPLNQRINLVFLSDGYQPTQLPQFLSDVRGVVTGMFAQSPFREYQGYFNVFAVQVPSVDAGAKHPRTAADCSALPLATPNNYFGSSFDQGGIHRLLVPTRSSAVASVLAANFPLYDQAFVLVNSAEYGGSGGALATSSVNVNAREISIHEIGHSFASLIDEYWAGASYAREGLNMTAQTNPALVRWAAWVGTGSVGVYPHAENPVWQRPHQNCKMRFLGVAFCNVCREAFVERIHALVRPVQGFSPTATTISNPTAAVPFALTLLAPAPNTLRVTWQRDGALLARNTSQVTVPLAALSTGTHTIRAEVTDTTAMTRAGAHLSQHTYVTQWTVTNTATGTHLQASTFEYQLETYPNPMTDALSLSYRLSRPAPVTVTVLDAAGRRLRTVVQERAAAAGTHQWRFTAAELGLRRPGSYRLLLDIDGARISRLLVKE</sequence>
<dbReference type="Pfam" id="PF09471">
    <property type="entry name" value="Peptidase_M64"/>
    <property type="match status" value="1"/>
</dbReference>
<dbReference type="InterPro" id="IPR019026">
    <property type="entry name" value="Peptidase_M64_IgA"/>
</dbReference>
<evidence type="ECO:0000313" key="2">
    <source>
        <dbReference type="EMBL" id="RAK69951.1"/>
    </source>
</evidence>
<keyword evidence="3" id="KW-1185">Reference proteome</keyword>
<protein>
    <submittedName>
        <fullName evidence="2">Peptidase M64</fullName>
    </submittedName>
</protein>
<feature type="signal peptide" evidence="1">
    <location>
        <begin position="1"/>
        <end position="21"/>
    </location>
</feature>
<dbReference type="Proteomes" id="UP000248553">
    <property type="component" value="Unassembled WGS sequence"/>
</dbReference>
<dbReference type="OrthoDB" id="127762at2"/>